<feature type="non-terminal residue" evidence="1">
    <location>
        <position position="1"/>
    </location>
</feature>
<dbReference type="EMBL" id="CAJVPT010000446">
    <property type="protein sequence ID" value="CAG8444725.1"/>
    <property type="molecule type" value="Genomic_DNA"/>
</dbReference>
<gene>
    <name evidence="1" type="ORF">ACOLOM_LOCUS443</name>
</gene>
<evidence type="ECO:0000313" key="1">
    <source>
        <dbReference type="EMBL" id="CAG8444725.1"/>
    </source>
</evidence>
<accession>A0ACA9K035</accession>
<reference evidence="1" key="1">
    <citation type="submission" date="2021-06" db="EMBL/GenBank/DDBJ databases">
        <authorList>
            <person name="Kallberg Y."/>
            <person name="Tangrot J."/>
            <person name="Rosling A."/>
        </authorList>
    </citation>
    <scope>NUCLEOTIDE SEQUENCE</scope>
    <source>
        <strain evidence="1">CL356</strain>
    </source>
</reference>
<protein>
    <submittedName>
        <fullName evidence="1">4170_t:CDS:1</fullName>
    </submittedName>
</protein>
<keyword evidence="2" id="KW-1185">Reference proteome</keyword>
<dbReference type="Proteomes" id="UP000789525">
    <property type="component" value="Unassembled WGS sequence"/>
</dbReference>
<comment type="caution">
    <text evidence="1">The sequence shown here is derived from an EMBL/GenBank/DDBJ whole genome shotgun (WGS) entry which is preliminary data.</text>
</comment>
<sequence length="309" mass="35369">NSSSQNLNSKSSQQNTQILLGDQITRVRLSPEFGKNQHLPIGNELREKLKKVLHSFNAPVRYAFAYGSGVFPQKGYEGKPMLDFIFAVNHPQHWHSLNIKQNRNHYSFMGTLGSGAVSILQENVGASVYFNTHVKMDGMLIKYGVVSIDSLCKDLLNWENLYVAGRMHKPIIILRDDARVRLAQQVNLANSLRAALLLLPKDFTNEQLYITIAAMSYKGDFRRYLGENPNKIKNIVSKQMDSFDLLYADLIKGLPNVSFASDYRLQQDDNPRTHAKMIQDLPRFLRHKVREEHKMQLIRSGRPWISGEK</sequence>
<name>A0ACA9K035_9GLOM</name>
<organism evidence="1 2">
    <name type="scientific">Acaulospora colombiana</name>
    <dbReference type="NCBI Taxonomy" id="27376"/>
    <lineage>
        <taxon>Eukaryota</taxon>
        <taxon>Fungi</taxon>
        <taxon>Fungi incertae sedis</taxon>
        <taxon>Mucoromycota</taxon>
        <taxon>Glomeromycotina</taxon>
        <taxon>Glomeromycetes</taxon>
        <taxon>Diversisporales</taxon>
        <taxon>Acaulosporaceae</taxon>
        <taxon>Acaulospora</taxon>
    </lineage>
</organism>
<evidence type="ECO:0000313" key="2">
    <source>
        <dbReference type="Proteomes" id="UP000789525"/>
    </source>
</evidence>
<proteinExistence type="predicted"/>